<dbReference type="PANTHER" id="PTHR33751">
    <property type="entry name" value="CBB3-TYPE CYTOCHROME C OXIDASE SUBUNIT FIXP"/>
    <property type="match status" value="1"/>
</dbReference>
<gene>
    <name evidence="8" type="ORF">SAMN06296065_101536</name>
</gene>
<evidence type="ECO:0000313" key="8">
    <source>
        <dbReference type="EMBL" id="SMP54283.1"/>
    </source>
</evidence>
<sequence length="345" mass="37339">MMVKITWRRVVFALCAVAALGMAVAWLGLVPIAASSGHWRITTWFLHWTMQNSARTYSAINTPEKVRDDDGLISAAGHFRQACQVCHGAPGVPPSPVMHAATPHAPDLAGTAAEYTDRELFWIVRHGIKYTGMPAWPETGRDDEVRRMVSFVRQLPTMSPQQYRALTQATEPGPFARCTGCHGADGLGRGQQDVPVIAGQKRDYLLHALRLHAARKSFSAIMQTAVSGMSDPQLQAAADHFAAMPGLKDAPPVAPHPIVQNGLPGDQLPACRNCHTPGRPGPLLEGQRAGYLAERLRAWRGDETVVDVRKPQDPMAVIARRIPEDEIDAIATSLAQGGSALVKAP</sequence>
<dbReference type="Pfam" id="PF13442">
    <property type="entry name" value="Cytochrome_CBB3"/>
    <property type="match status" value="1"/>
</dbReference>
<dbReference type="Proteomes" id="UP001157910">
    <property type="component" value="Unassembled WGS sequence"/>
</dbReference>
<keyword evidence="5 6" id="KW-0408">Iron</keyword>
<dbReference type="PANTHER" id="PTHR33751:SF9">
    <property type="entry name" value="CYTOCHROME C4"/>
    <property type="match status" value="1"/>
</dbReference>
<keyword evidence="3 6" id="KW-0479">Metal-binding</keyword>
<name>A0ABY1PZK8_9SPHN</name>
<evidence type="ECO:0000313" key="9">
    <source>
        <dbReference type="Proteomes" id="UP001157910"/>
    </source>
</evidence>
<keyword evidence="2 6" id="KW-0349">Heme</keyword>
<dbReference type="InterPro" id="IPR009056">
    <property type="entry name" value="Cyt_c-like_dom"/>
</dbReference>
<evidence type="ECO:0000256" key="3">
    <source>
        <dbReference type="ARBA" id="ARBA00022723"/>
    </source>
</evidence>
<keyword evidence="4" id="KW-0249">Electron transport</keyword>
<dbReference type="SUPFAM" id="SSF46626">
    <property type="entry name" value="Cytochrome c"/>
    <property type="match status" value="3"/>
</dbReference>
<reference evidence="8 9" key="1">
    <citation type="submission" date="2017-05" db="EMBL/GenBank/DDBJ databases">
        <authorList>
            <person name="Varghese N."/>
            <person name="Submissions S."/>
        </authorList>
    </citation>
    <scope>NUCLEOTIDE SEQUENCE [LARGE SCALE GENOMIC DNA]</scope>
    <source>
        <strain evidence="8 9">SM16</strain>
    </source>
</reference>
<evidence type="ECO:0000256" key="5">
    <source>
        <dbReference type="ARBA" id="ARBA00023004"/>
    </source>
</evidence>
<organism evidence="8 9">
    <name type="scientific">Novosphingobium panipatense</name>
    <dbReference type="NCBI Taxonomy" id="428991"/>
    <lineage>
        <taxon>Bacteria</taxon>
        <taxon>Pseudomonadati</taxon>
        <taxon>Pseudomonadota</taxon>
        <taxon>Alphaproteobacteria</taxon>
        <taxon>Sphingomonadales</taxon>
        <taxon>Sphingomonadaceae</taxon>
        <taxon>Novosphingobium</taxon>
    </lineage>
</organism>
<dbReference type="EMBL" id="FXUI01000001">
    <property type="protein sequence ID" value="SMP54283.1"/>
    <property type="molecule type" value="Genomic_DNA"/>
</dbReference>
<dbReference type="InterPro" id="IPR036909">
    <property type="entry name" value="Cyt_c-like_dom_sf"/>
</dbReference>
<protein>
    <submittedName>
        <fullName evidence="8">Cytochrome C oxidase, cbb3-type, subunit III</fullName>
    </submittedName>
</protein>
<dbReference type="InterPro" id="IPR050597">
    <property type="entry name" value="Cytochrome_c_Oxidase_Subunit"/>
</dbReference>
<comment type="caution">
    <text evidence="8">The sequence shown here is derived from an EMBL/GenBank/DDBJ whole genome shotgun (WGS) entry which is preliminary data.</text>
</comment>
<evidence type="ECO:0000256" key="4">
    <source>
        <dbReference type="ARBA" id="ARBA00022982"/>
    </source>
</evidence>
<feature type="domain" description="Cytochrome c" evidence="7">
    <location>
        <begin position="70"/>
        <end position="156"/>
    </location>
</feature>
<proteinExistence type="predicted"/>
<accession>A0ABY1PZK8</accession>
<evidence type="ECO:0000256" key="2">
    <source>
        <dbReference type="ARBA" id="ARBA00022617"/>
    </source>
</evidence>
<keyword evidence="9" id="KW-1185">Reference proteome</keyword>
<evidence type="ECO:0000256" key="1">
    <source>
        <dbReference type="ARBA" id="ARBA00022448"/>
    </source>
</evidence>
<dbReference type="Gene3D" id="1.10.760.10">
    <property type="entry name" value="Cytochrome c-like domain"/>
    <property type="match status" value="3"/>
</dbReference>
<dbReference type="PROSITE" id="PS51007">
    <property type="entry name" value="CYTC"/>
    <property type="match status" value="1"/>
</dbReference>
<dbReference type="RefSeq" id="WP_283405068.1">
    <property type="nucleotide sequence ID" value="NZ_FXUI01000001.1"/>
</dbReference>
<keyword evidence="1" id="KW-0813">Transport</keyword>
<evidence type="ECO:0000259" key="7">
    <source>
        <dbReference type="PROSITE" id="PS51007"/>
    </source>
</evidence>
<evidence type="ECO:0000256" key="6">
    <source>
        <dbReference type="PROSITE-ProRule" id="PRU00433"/>
    </source>
</evidence>